<dbReference type="EMBL" id="JAPUFD010000012">
    <property type="protein sequence ID" value="MDI1490498.1"/>
    <property type="molecule type" value="Genomic_DNA"/>
</dbReference>
<dbReference type="GO" id="GO:0005975">
    <property type="term" value="P:carbohydrate metabolic process"/>
    <property type="evidence" value="ECO:0007669"/>
    <property type="project" value="InterPro"/>
</dbReference>
<dbReference type="PANTHER" id="PTHR12736">
    <property type="entry name" value="LANC-LIKE PROTEIN"/>
    <property type="match status" value="1"/>
</dbReference>
<dbReference type="GO" id="GO:0031179">
    <property type="term" value="P:peptide modification"/>
    <property type="evidence" value="ECO:0007669"/>
    <property type="project" value="InterPro"/>
</dbReference>
<evidence type="ECO:0000313" key="3">
    <source>
        <dbReference type="Proteomes" id="UP001161017"/>
    </source>
</evidence>
<dbReference type="PRINTS" id="PR01950">
    <property type="entry name" value="LANCSUPER"/>
</dbReference>
<feature type="binding site" evidence="1">
    <location>
        <position position="145"/>
    </location>
    <ligand>
        <name>Zn(2+)</name>
        <dbReference type="ChEBI" id="CHEBI:29105"/>
    </ligand>
</feature>
<dbReference type="PANTHER" id="PTHR12736:SF7">
    <property type="entry name" value="LANC-LIKE PROTEIN 3"/>
    <property type="match status" value="1"/>
</dbReference>
<name>A0AA43QQ02_9LECA</name>
<dbReference type="CDD" id="cd04794">
    <property type="entry name" value="euk_LANCL"/>
    <property type="match status" value="1"/>
</dbReference>
<feature type="binding site" evidence="1">
    <location>
        <position position="216"/>
    </location>
    <ligand>
        <name>Zn(2+)</name>
        <dbReference type="ChEBI" id="CHEBI:29105"/>
    </ligand>
</feature>
<proteinExistence type="predicted"/>
<keyword evidence="3" id="KW-1185">Reference proteome</keyword>
<comment type="caution">
    <text evidence="2">The sequence shown here is derived from an EMBL/GenBank/DDBJ whole genome shotgun (WGS) entry which is preliminary data.</text>
</comment>
<dbReference type="SUPFAM" id="SSF158745">
    <property type="entry name" value="LanC-like"/>
    <property type="match status" value="1"/>
</dbReference>
<reference evidence="2" key="1">
    <citation type="journal article" date="2023" name="Genome Biol. Evol.">
        <title>First Whole Genome Sequence and Flow Cytometry Genome Size Data for the Lichen-Forming Fungus Ramalina farinacea (Ascomycota).</title>
        <authorList>
            <person name="Llewellyn T."/>
            <person name="Mian S."/>
            <person name="Hill R."/>
            <person name="Leitch I.J."/>
            <person name="Gaya E."/>
        </authorList>
    </citation>
    <scope>NUCLEOTIDE SEQUENCE</scope>
    <source>
        <strain evidence="2">LIQ254RAFAR</strain>
    </source>
</reference>
<dbReference type="Pfam" id="PF05147">
    <property type="entry name" value="LANC_like"/>
    <property type="match status" value="1"/>
</dbReference>
<dbReference type="AlphaFoldDB" id="A0AA43QQ02"/>
<feature type="binding site" evidence="1">
    <location>
        <position position="217"/>
    </location>
    <ligand>
        <name>Zn(2+)</name>
        <dbReference type="ChEBI" id="CHEBI:29105"/>
    </ligand>
</feature>
<keyword evidence="1" id="KW-0479">Metal-binding</keyword>
<evidence type="ECO:0000256" key="1">
    <source>
        <dbReference type="PIRSR" id="PIRSR607822-1"/>
    </source>
</evidence>
<dbReference type="Gene3D" id="1.50.10.10">
    <property type="match status" value="1"/>
</dbReference>
<keyword evidence="1" id="KW-0862">Zinc</keyword>
<accession>A0AA43QQ02</accession>
<dbReference type="InterPro" id="IPR012341">
    <property type="entry name" value="6hp_glycosidase-like_sf"/>
</dbReference>
<gene>
    <name evidence="2" type="ORF">OHK93_001702</name>
</gene>
<dbReference type="SMART" id="SM01260">
    <property type="entry name" value="LANC_like"/>
    <property type="match status" value="1"/>
</dbReference>
<dbReference type="InterPro" id="IPR007822">
    <property type="entry name" value="LANC-like"/>
</dbReference>
<dbReference type="GO" id="GO:0046872">
    <property type="term" value="F:metal ion binding"/>
    <property type="evidence" value="ECO:0007669"/>
    <property type="project" value="UniProtKB-KW"/>
</dbReference>
<dbReference type="GO" id="GO:0005886">
    <property type="term" value="C:plasma membrane"/>
    <property type="evidence" value="ECO:0007669"/>
    <property type="project" value="TreeGrafter"/>
</dbReference>
<dbReference type="Proteomes" id="UP001161017">
    <property type="component" value="Unassembled WGS sequence"/>
</dbReference>
<evidence type="ECO:0000313" key="2">
    <source>
        <dbReference type="EMBL" id="MDI1490498.1"/>
    </source>
</evidence>
<protein>
    <submittedName>
        <fullName evidence="2">Uncharacterized protein</fullName>
    </submittedName>
</protein>
<sequence>MAFLSHVSTVLSTPPSSSSHPASDEWLYGRAGTLYLLRLIFHFVTFVTPDNSVSVRVEQTISAVSAKVTSEGPDWRWHGKQYLGAVHGSVGILTQIILSSAMIQAPPPRDCWNWLCDILDLQFESGNWPSSLGSSAKRDQLVQFCHGAPGFVISLLAIRKAILVMEADPVAGLTGDPNDEFEVNGREICQDIDTAISEAGTCIKQRGVPTKEPCLCHGVTGNALALEGEERKMMMDWAQELIVKRYLEQAWYVKGDDPAGLFCGEAGRAWGWMVVGGWGEGMIGFSDV</sequence>
<organism evidence="2 3">
    <name type="scientific">Ramalina farinacea</name>
    <dbReference type="NCBI Taxonomy" id="258253"/>
    <lineage>
        <taxon>Eukaryota</taxon>
        <taxon>Fungi</taxon>
        <taxon>Dikarya</taxon>
        <taxon>Ascomycota</taxon>
        <taxon>Pezizomycotina</taxon>
        <taxon>Lecanoromycetes</taxon>
        <taxon>OSLEUM clade</taxon>
        <taxon>Lecanoromycetidae</taxon>
        <taxon>Lecanorales</taxon>
        <taxon>Lecanorineae</taxon>
        <taxon>Ramalinaceae</taxon>
        <taxon>Ramalina</taxon>
    </lineage>
</organism>